<name>A0ABS5K5G6_9MOLU</name>
<keyword evidence="3" id="KW-1185">Reference proteome</keyword>
<comment type="caution">
    <text evidence="2">The sequence shown here is derived from an EMBL/GenBank/DDBJ whole genome shotgun (WGS) entry which is preliminary data.</text>
</comment>
<reference evidence="2" key="1">
    <citation type="submission" date="2021-04" db="EMBL/GenBank/DDBJ databases">
        <title>Draft genome sequence of StrPh-CL8, a phytoplasma strain causing strawberry phyllody in Chile.</title>
        <authorList>
            <person name="Cui W."/>
            <person name="Zamorano A."/>
            <person name="Fiore N."/>
        </authorList>
    </citation>
    <scope>NUCLEOTIDE SEQUENCE [LARGE SCALE GENOMIC DNA]</scope>
    <source>
        <strain evidence="2">StrPh-Cl</strain>
    </source>
</reference>
<accession>A0ABS5K5G6</accession>
<dbReference type="Proteomes" id="UP000811481">
    <property type="component" value="Unassembled WGS sequence"/>
</dbReference>
<protein>
    <submittedName>
        <fullName evidence="2">DUF2779 domain-containing protein</fullName>
    </submittedName>
</protein>
<feature type="domain" description="DUF2779" evidence="1">
    <location>
        <begin position="385"/>
        <end position="531"/>
    </location>
</feature>
<evidence type="ECO:0000259" key="1">
    <source>
        <dbReference type="Pfam" id="PF11074"/>
    </source>
</evidence>
<dbReference type="Pfam" id="PF11074">
    <property type="entry name" value="DUF2779"/>
    <property type="match status" value="1"/>
</dbReference>
<proteinExistence type="predicted"/>
<evidence type="ECO:0000313" key="3">
    <source>
        <dbReference type="Proteomes" id="UP000811481"/>
    </source>
</evidence>
<dbReference type="EMBL" id="JAGVRH010000004">
    <property type="protein sequence ID" value="MBS2126405.1"/>
    <property type="molecule type" value="Genomic_DNA"/>
</dbReference>
<dbReference type="InterPro" id="IPR021301">
    <property type="entry name" value="DUF2779"/>
</dbReference>
<gene>
    <name evidence="2" type="ORF">J8J04_01715</name>
</gene>
<organism evidence="2 3">
    <name type="scientific">'Fragaria x ananassa' phyllody phytoplasma</name>
    <dbReference type="NCBI Taxonomy" id="2358428"/>
    <lineage>
        <taxon>Bacteria</taxon>
        <taxon>Bacillati</taxon>
        <taxon>Mycoplasmatota</taxon>
        <taxon>Mollicutes</taxon>
        <taxon>Acholeplasmatales</taxon>
        <taxon>Acholeplasmataceae</taxon>
        <taxon>Candidatus Phytoplasma</taxon>
        <taxon>16SrXIII (Mexican periwinkle virescence group)</taxon>
    </lineage>
</organism>
<sequence length="614" mass="73358">MNISKTRFIKFLKMLKYLKYTTIYQNKKQFLLDFSNELKVLMNEETLDKKISFLSQIHNDKNQKTTNLNEKHLEIIKPYYQQLEILLGRYIKNNFSGNIIYSLETHKQKKFQMQKKEHQLYCFLDGYQEDETTIRIFETKATTSQKFLQLQFKHNNGQKYPFFQKATSNFLTPYLFEDNITNSLYQDKIKKIINPYSQEGRYIYDLTYQRLVIENSLNSAQKKKKRKYYLVVFNSDYVLENDNYNSFDDPNIMVFIDLTSITEQGQQILEQDSDVLTFHLSNQNQSNLTKSHFLTEKISIFYEKIPPQNSIFTYFFHHHGFCDGQKKYHLEELIEQKYYHALDVPINYLHRLDNRIQQKVIATKLPYYCFDKIELGLKTLKYPLYYLDFESFPCPFPRFFGEKPYSHSLFQFSLHIETTPNSCHQELNHVSFLAPNHQDHRKTLIIKLINAIKDDGGSIIVYHQSFEKSRLKELSLLFPEYRLQLEKLITRIFDLKDLLKGNSNFYQKLGLSKEKAKGINFYHHCLQGSFSIKKVAPLFCNFSYDDLVIQNGIEAFLTYIQLPLIPEKQFQLQYQALQRYCQQDTWVMVEILKNLKIKNQNHNFPHLTFKDVVV</sequence>
<evidence type="ECO:0000313" key="2">
    <source>
        <dbReference type="EMBL" id="MBS2126405.1"/>
    </source>
</evidence>
<dbReference type="RefSeq" id="WP_212331441.1">
    <property type="nucleotide sequence ID" value="NZ_JAGVRH010000004.1"/>
</dbReference>